<feature type="domain" description="D-isomer specific 2-hydroxyacid dehydrogenase NAD-binding" evidence="5">
    <location>
        <begin position="112"/>
        <end position="280"/>
    </location>
</feature>
<dbReference type="Gene3D" id="3.40.50.720">
    <property type="entry name" value="NAD(P)-binding Rossmann-like Domain"/>
    <property type="match status" value="2"/>
</dbReference>
<dbReference type="InterPro" id="IPR050857">
    <property type="entry name" value="D-2-hydroxyacid_DH"/>
</dbReference>
<accession>A0A6J7NYZ7</accession>
<evidence type="ECO:0000313" key="7">
    <source>
        <dbReference type="EMBL" id="CAB4995154.1"/>
    </source>
</evidence>
<dbReference type="Pfam" id="PF02826">
    <property type="entry name" value="2-Hacid_dh_C"/>
    <property type="match status" value="1"/>
</dbReference>
<dbReference type="GO" id="GO:0051287">
    <property type="term" value="F:NAD binding"/>
    <property type="evidence" value="ECO:0007669"/>
    <property type="project" value="InterPro"/>
</dbReference>
<keyword evidence="2" id="KW-0560">Oxidoreductase</keyword>
<dbReference type="CDD" id="cd12172">
    <property type="entry name" value="PGDH_like_2"/>
    <property type="match status" value="1"/>
</dbReference>
<sequence length="313" mass="32817">MTTVAVTPRGFRQTPGPHRDLLKASGLEVRFATEQRPLTADELSELLEGCAGVILGVDEASESVLRAATSLTTIVRFGIGTDNVDLAIARELGIRVSLTLGATTTSVAELSVGLMLAAARSIPMMDRAVRAGSWSRANGIELAGRTLGLVGTGRIGREVAARARAFDMTVIGYDPLAQEGDIPLVSLDDLVARSDVISIHAPYTAETHHLVDADFLAAMRPGSLLVNSARGGIVDEVALAHALVSGPLAAAALDSFEQEPLPADSPLRDVPNVIFTPHCGAATVDAIVRAGVLAVEELMRGLANEPMLYDVTR</sequence>
<dbReference type="SUPFAM" id="SSF52283">
    <property type="entry name" value="Formate/glycerate dehydrogenase catalytic domain-like"/>
    <property type="match status" value="1"/>
</dbReference>
<dbReference type="EMBL" id="CAFBOZ010000028">
    <property type="protein sequence ID" value="CAB4995154.1"/>
    <property type="molecule type" value="Genomic_DNA"/>
</dbReference>
<dbReference type="InterPro" id="IPR029753">
    <property type="entry name" value="D-isomer_DH_CS"/>
</dbReference>
<evidence type="ECO:0000259" key="5">
    <source>
        <dbReference type="Pfam" id="PF02826"/>
    </source>
</evidence>
<dbReference type="GO" id="GO:0016616">
    <property type="term" value="F:oxidoreductase activity, acting on the CH-OH group of donors, NAD or NADP as acceptor"/>
    <property type="evidence" value="ECO:0007669"/>
    <property type="project" value="InterPro"/>
</dbReference>
<evidence type="ECO:0000256" key="1">
    <source>
        <dbReference type="ARBA" id="ARBA00005854"/>
    </source>
</evidence>
<dbReference type="PANTHER" id="PTHR42789">
    <property type="entry name" value="D-ISOMER SPECIFIC 2-HYDROXYACID DEHYDROGENASE FAMILY PROTEIN (AFU_ORTHOLOGUE AFUA_6G10090)"/>
    <property type="match status" value="1"/>
</dbReference>
<keyword evidence="3" id="KW-0520">NAD</keyword>
<evidence type="ECO:0000259" key="4">
    <source>
        <dbReference type="Pfam" id="PF00389"/>
    </source>
</evidence>
<dbReference type="FunFam" id="3.40.50.720:FF:000203">
    <property type="entry name" value="D-3-phosphoglycerate dehydrogenase (SerA)"/>
    <property type="match status" value="1"/>
</dbReference>
<feature type="domain" description="D-isomer specific 2-hydroxyacid dehydrogenase catalytic" evidence="4">
    <location>
        <begin position="19"/>
        <end position="309"/>
    </location>
</feature>
<proteinExistence type="inferred from homology"/>
<dbReference type="InterPro" id="IPR006140">
    <property type="entry name" value="D-isomer_DH_NAD-bd"/>
</dbReference>
<evidence type="ECO:0000313" key="6">
    <source>
        <dbReference type="EMBL" id="CAB4927966.1"/>
    </source>
</evidence>
<dbReference type="PROSITE" id="PS00670">
    <property type="entry name" value="D_2_HYDROXYACID_DH_2"/>
    <property type="match status" value="1"/>
</dbReference>
<gene>
    <name evidence="6" type="ORF">UFOPK3773_00071</name>
    <name evidence="7" type="ORF">UFOPK3992_00306</name>
</gene>
<dbReference type="PROSITE" id="PS00671">
    <property type="entry name" value="D_2_HYDROXYACID_DH_3"/>
    <property type="match status" value="1"/>
</dbReference>
<dbReference type="EMBL" id="CAFBNF010000003">
    <property type="protein sequence ID" value="CAB4927966.1"/>
    <property type="molecule type" value="Genomic_DNA"/>
</dbReference>
<dbReference type="InterPro" id="IPR036291">
    <property type="entry name" value="NAD(P)-bd_dom_sf"/>
</dbReference>
<dbReference type="PANTHER" id="PTHR42789:SF1">
    <property type="entry name" value="D-ISOMER SPECIFIC 2-HYDROXYACID DEHYDROGENASE FAMILY PROTEIN (AFU_ORTHOLOGUE AFUA_6G10090)"/>
    <property type="match status" value="1"/>
</dbReference>
<name>A0A6J7NYZ7_9ZZZZ</name>
<dbReference type="InterPro" id="IPR006139">
    <property type="entry name" value="D-isomer_2_OHA_DH_cat_dom"/>
</dbReference>
<evidence type="ECO:0000256" key="3">
    <source>
        <dbReference type="ARBA" id="ARBA00023027"/>
    </source>
</evidence>
<dbReference type="AlphaFoldDB" id="A0A6J7NYZ7"/>
<protein>
    <submittedName>
        <fullName evidence="7">Unannotated protein</fullName>
    </submittedName>
</protein>
<reference evidence="7" key="1">
    <citation type="submission" date="2020-05" db="EMBL/GenBank/DDBJ databases">
        <authorList>
            <person name="Chiriac C."/>
            <person name="Salcher M."/>
            <person name="Ghai R."/>
            <person name="Kavagutti S V."/>
        </authorList>
    </citation>
    <scope>NUCLEOTIDE SEQUENCE</scope>
</reference>
<dbReference type="SUPFAM" id="SSF51735">
    <property type="entry name" value="NAD(P)-binding Rossmann-fold domains"/>
    <property type="match status" value="1"/>
</dbReference>
<comment type="similarity">
    <text evidence="1">Belongs to the D-isomer specific 2-hydroxyacid dehydrogenase family.</text>
</comment>
<organism evidence="7">
    <name type="scientific">freshwater metagenome</name>
    <dbReference type="NCBI Taxonomy" id="449393"/>
    <lineage>
        <taxon>unclassified sequences</taxon>
        <taxon>metagenomes</taxon>
        <taxon>ecological metagenomes</taxon>
    </lineage>
</organism>
<dbReference type="Pfam" id="PF00389">
    <property type="entry name" value="2-Hacid_dh"/>
    <property type="match status" value="1"/>
</dbReference>
<evidence type="ECO:0000256" key="2">
    <source>
        <dbReference type="ARBA" id="ARBA00023002"/>
    </source>
</evidence>